<gene>
    <name evidence="2" type="ORF">ACFS5P_18615</name>
</gene>
<dbReference type="InterPro" id="IPR050900">
    <property type="entry name" value="Transposase_IS3/IS150/IS904"/>
</dbReference>
<proteinExistence type="predicted"/>
<protein>
    <submittedName>
        <fullName evidence="2">IS3 family transposase</fullName>
    </submittedName>
</protein>
<dbReference type="PANTHER" id="PTHR46889:SF5">
    <property type="entry name" value="INTEGRASE PROTEIN"/>
    <property type="match status" value="1"/>
</dbReference>
<dbReference type="Gene3D" id="1.10.10.60">
    <property type="entry name" value="Homeodomain-like"/>
    <property type="match status" value="1"/>
</dbReference>
<feature type="non-terminal residue" evidence="2">
    <location>
        <position position="129"/>
    </location>
</feature>
<dbReference type="Proteomes" id="UP001597561">
    <property type="component" value="Unassembled WGS sequence"/>
</dbReference>
<dbReference type="RefSeq" id="WP_380270101.1">
    <property type="nucleotide sequence ID" value="NZ_JBHUPG010000042.1"/>
</dbReference>
<evidence type="ECO:0000313" key="3">
    <source>
        <dbReference type="Proteomes" id="UP001597561"/>
    </source>
</evidence>
<evidence type="ECO:0000259" key="1">
    <source>
        <dbReference type="Pfam" id="PF13276"/>
    </source>
</evidence>
<keyword evidence="3" id="KW-1185">Reference proteome</keyword>
<dbReference type="Pfam" id="PF13276">
    <property type="entry name" value="HTH_21"/>
    <property type="match status" value="1"/>
</dbReference>
<evidence type="ECO:0000313" key="2">
    <source>
        <dbReference type="EMBL" id="MFD2913908.1"/>
    </source>
</evidence>
<dbReference type="PANTHER" id="PTHR46889">
    <property type="entry name" value="TRANSPOSASE INSF FOR INSERTION SEQUENCE IS3B-RELATED"/>
    <property type="match status" value="1"/>
</dbReference>
<dbReference type="EMBL" id="JBHUPG010000042">
    <property type="protein sequence ID" value="MFD2913908.1"/>
    <property type="molecule type" value="Genomic_DNA"/>
</dbReference>
<name>A0ABW5ZPC8_9BACL</name>
<feature type="domain" description="HTH-like" evidence="1">
    <location>
        <begin position="71"/>
        <end position="129"/>
    </location>
</feature>
<organism evidence="2 3">
    <name type="scientific">Jeotgalibacillus terrae</name>
    <dbReference type="NCBI Taxonomy" id="587735"/>
    <lineage>
        <taxon>Bacteria</taxon>
        <taxon>Bacillati</taxon>
        <taxon>Bacillota</taxon>
        <taxon>Bacilli</taxon>
        <taxon>Bacillales</taxon>
        <taxon>Caryophanaceae</taxon>
        <taxon>Jeotgalibacillus</taxon>
    </lineage>
</organism>
<accession>A0ABW5ZPC8</accession>
<sequence>MTCRAFIHKKVRRDRKEAKISQIRFEDKYLAIQALHQEKGLSISLLCDIAGIARSAYYKWLNRTPSFRERLNQKITEEIKALYQKVEGIFGYRQMTLHMNRTFEETLNHKRIYRLMKLAGLRSVIRVKK</sequence>
<dbReference type="InterPro" id="IPR025948">
    <property type="entry name" value="HTH-like_dom"/>
</dbReference>
<reference evidence="3" key="1">
    <citation type="journal article" date="2019" name="Int. J. Syst. Evol. Microbiol.">
        <title>The Global Catalogue of Microorganisms (GCM) 10K type strain sequencing project: providing services to taxonomists for standard genome sequencing and annotation.</title>
        <authorList>
            <consortium name="The Broad Institute Genomics Platform"/>
            <consortium name="The Broad Institute Genome Sequencing Center for Infectious Disease"/>
            <person name="Wu L."/>
            <person name="Ma J."/>
        </authorList>
    </citation>
    <scope>NUCLEOTIDE SEQUENCE [LARGE SCALE GENOMIC DNA]</scope>
    <source>
        <strain evidence="3">KCTC 13528</strain>
    </source>
</reference>
<comment type="caution">
    <text evidence="2">The sequence shown here is derived from an EMBL/GenBank/DDBJ whole genome shotgun (WGS) entry which is preliminary data.</text>
</comment>